<dbReference type="CDD" id="cd09281">
    <property type="entry name" value="UPF0066"/>
    <property type="match status" value="1"/>
</dbReference>
<dbReference type="NCBIfam" id="TIGR00104">
    <property type="entry name" value="tRNA_TsaA"/>
    <property type="match status" value="1"/>
</dbReference>
<name>A0A0U3DWU0_9CREN</name>
<dbReference type="EMBL" id="CP006867">
    <property type="protein sequence ID" value="ALU11962.1"/>
    <property type="molecule type" value="Genomic_DNA"/>
</dbReference>
<dbReference type="PROSITE" id="PS51668">
    <property type="entry name" value="TSAA_2"/>
    <property type="match status" value="1"/>
</dbReference>
<comment type="similarity">
    <text evidence="2">Belongs to the tRNA methyltransferase O family.</text>
</comment>
<dbReference type="PROSITE" id="PS01318">
    <property type="entry name" value="TSAA_1"/>
    <property type="match status" value="1"/>
</dbReference>
<reference evidence="4 5" key="1">
    <citation type="submission" date="2013-11" db="EMBL/GenBank/DDBJ databases">
        <title>Comparative genomics of Ignicoccus.</title>
        <authorList>
            <person name="Podar M."/>
        </authorList>
    </citation>
    <scope>NUCLEOTIDE SEQUENCE [LARGE SCALE GENOMIC DNA]</scope>
    <source>
        <strain evidence="4 5">DSM 13165</strain>
    </source>
</reference>
<dbReference type="GeneID" id="30680709"/>
<dbReference type="Pfam" id="PF01980">
    <property type="entry name" value="TrmO_N"/>
    <property type="match status" value="1"/>
</dbReference>
<organism evidence="4 5">
    <name type="scientific">Ignicoccus islandicus DSM 13165</name>
    <dbReference type="NCBI Taxonomy" id="940295"/>
    <lineage>
        <taxon>Archaea</taxon>
        <taxon>Thermoproteota</taxon>
        <taxon>Thermoprotei</taxon>
        <taxon>Desulfurococcales</taxon>
        <taxon>Desulfurococcaceae</taxon>
        <taxon>Ignicoccus</taxon>
    </lineage>
</organism>
<dbReference type="InterPro" id="IPR036414">
    <property type="entry name" value="YaeB_N_sf"/>
</dbReference>
<dbReference type="PANTHER" id="PTHR12818:SF0">
    <property type="entry name" value="TRNA (ADENINE(37)-N6)-METHYLTRANSFERASE"/>
    <property type="match status" value="1"/>
</dbReference>
<protein>
    <recommendedName>
        <fullName evidence="3">TsaA-like domain-containing protein</fullName>
    </recommendedName>
</protein>
<accession>A0A0U3DWU0</accession>
<dbReference type="InterPro" id="IPR040372">
    <property type="entry name" value="YaeB-like"/>
</dbReference>
<dbReference type="Gene3D" id="2.40.30.70">
    <property type="entry name" value="YaeB-like"/>
    <property type="match status" value="1"/>
</dbReference>
<dbReference type="KEGG" id="iis:EYM_06675"/>
<evidence type="ECO:0000313" key="5">
    <source>
        <dbReference type="Proteomes" id="UP000060778"/>
    </source>
</evidence>
<sequence length="151" mass="17229">MNFVCNAIGYVRRREELRAVKGKEEVFREGDELRSKEATIELLKEYCDGLDGIERGSLIWVIWYAHLSKDKPIKVHPFHDERFPEVGVFATRSPARPNPIGLSLCYVIDKVDCCLKVLGLDAVDSTPVLDIKLYSGGLDDPRELLKLVRRK</sequence>
<dbReference type="InterPro" id="IPR036413">
    <property type="entry name" value="YaeB-like_sf"/>
</dbReference>
<dbReference type="PANTHER" id="PTHR12818">
    <property type="entry name" value="TRNA (ADENINE(37)-N6)-METHYLTRANSFERASE"/>
    <property type="match status" value="1"/>
</dbReference>
<keyword evidence="1" id="KW-0949">S-adenosyl-L-methionine</keyword>
<dbReference type="OrthoDB" id="40408at2157"/>
<dbReference type="InterPro" id="IPR023368">
    <property type="entry name" value="UPF0066_cons_site"/>
</dbReference>
<dbReference type="PATRIC" id="fig|940295.4.peg.1295"/>
<dbReference type="Proteomes" id="UP000060778">
    <property type="component" value="Chromosome"/>
</dbReference>
<gene>
    <name evidence="4" type="ORF">EYM_06675</name>
</gene>
<proteinExistence type="inferred from homology"/>
<evidence type="ECO:0000256" key="1">
    <source>
        <dbReference type="ARBA" id="ARBA00022691"/>
    </source>
</evidence>
<dbReference type="RefSeq" id="WP_083495103.1">
    <property type="nucleotide sequence ID" value="NZ_CP006867.1"/>
</dbReference>
<dbReference type="InterPro" id="IPR023370">
    <property type="entry name" value="TrmO-like_N"/>
</dbReference>
<dbReference type="AlphaFoldDB" id="A0A0U3DWU0"/>
<evidence type="ECO:0000313" key="4">
    <source>
        <dbReference type="EMBL" id="ALU11962.1"/>
    </source>
</evidence>
<dbReference type="SUPFAM" id="SSF118196">
    <property type="entry name" value="YaeB-like"/>
    <property type="match status" value="1"/>
</dbReference>
<dbReference type="STRING" id="940295.EYM_06675"/>
<evidence type="ECO:0000259" key="3">
    <source>
        <dbReference type="PROSITE" id="PS51668"/>
    </source>
</evidence>
<evidence type="ECO:0000256" key="2">
    <source>
        <dbReference type="ARBA" id="ARBA00033753"/>
    </source>
</evidence>
<feature type="domain" description="TsaA-like" evidence="3">
    <location>
        <begin position="5"/>
        <end position="143"/>
    </location>
</feature>
<keyword evidence="5" id="KW-1185">Reference proteome</keyword>